<reference evidence="3 4" key="1">
    <citation type="submission" date="2011-10" db="EMBL/GenBank/DDBJ databases">
        <authorList>
            <person name="Genoscope - CEA"/>
        </authorList>
    </citation>
    <scope>NUCLEOTIDE SEQUENCE [LARGE SCALE GENOMIC DNA]</scope>
    <source>
        <strain evidence="3 4">RCC 1105</strain>
    </source>
</reference>
<feature type="region of interest" description="Disordered" evidence="1">
    <location>
        <begin position="42"/>
        <end position="109"/>
    </location>
</feature>
<dbReference type="EMBL" id="FO082278">
    <property type="protein sequence ID" value="CCO14408.1"/>
    <property type="molecule type" value="Genomic_DNA"/>
</dbReference>
<evidence type="ECO:0000313" key="3">
    <source>
        <dbReference type="EMBL" id="CCO14408.1"/>
    </source>
</evidence>
<dbReference type="AlphaFoldDB" id="K8EYX5"/>
<dbReference type="InterPro" id="IPR005114">
    <property type="entry name" value="Helicase_assoc"/>
</dbReference>
<dbReference type="PANTHER" id="PTHR33418:SF1">
    <property type="entry name" value="HELICASE-ASSOCIATED DOMAIN-CONTAINING PROTEIN"/>
    <property type="match status" value="1"/>
</dbReference>
<organism evidence="3 4">
    <name type="scientific">Bathycoccus prasinos</name>
    <dbReference type="NCBI Taxonomy" id="41875"/>
    <lineage>
        <taxon>Eukaryota</taxon>
        <taxon>Viridiplantae</taxon>
        <taxon>Chlorophyta</taxon>
        <taxon>Mamiellophyceae</taxon>
        <taxon>Mamiellales</taxon>
        <taxon>Bathycoccaceae</taxon>
        <taxon>Bathycoccus</taxon>
    </lineage>
</organism>
<evidence type="ECO:0000259" key="2">
    <source>
        <dbReference type="Pfam" id="PF03457"/>
    </source>
</evidence>
<dbReference type="KEGG" id="bpg:Bathy01g05100"/>
<dbReference type="OrthoDB" id="513765at2759"/>
<dbReference type="RefSeq" id="XP_007515529.1">
    <property type="nucleotide sequence ID" value="XM_007515467.1"/>
</dbReference>
<proteinExistence type="predicted"/>
<dbReference type="Pfam" id="PF03457">
    <property type="entry name" value="HA"/>
    <property type="match status" value="2"/>
</dbReference>
<dbReference type="Gene3D" id="6.10.140.530">
    <property type="match status" value="2"/>
</dbReference>
<feature type="compositionally biased region" description="Polar residues" evidence="1">
    <location>
        <begin position="68"/>
        <end position="79"/>
    </location>
</feature>
<keyword evidence="4" id="KW-1185">Reference proteome</keyword>
<dbReference type="PANTHER" id="PTHR33418">
    <property type="entry name" value="HELICASE-ASSOCIATED"/>
    <property type="match status" value="1"/>
</dbReference>
<gene>
    <name evidence="3" type="ORF">Bathy01g05100</name>
</gene>
<feature type="compositionally biased region" description="Low complexity" evidence="1">
    <location>
        <begin position="80"/>
        <end position="95"/>
    </location>
</feature>
<feature type="compositionally biased region" description="Acidic residues" evidence="1">
    <location>
        <begin position="47"/>
        <end position="56"/>
    </location>
</feature>
<evidence type="ECO:0000313" key="4">
    <source>
        <dbReference type="Proteomes" id="UP000198341"/>
    </source>
</evidence>
<protein>
    <recommendedName>
        <fullName evidence="2">Helicase-associated domain-containing protein</fullName>
    </recommendedName>
</protein>
<dbReference type="GeneID" id="19018245"/>
<name>K8EYX5_9CHLO</name>
<sequence length="563" mass="63769">MRHLHNAGSQNQFSFGFCVREETRRRRDGDVLCVRASSIDYGRSVDEESEEDDEEEERSRDDRRSRSKLQASSSEKNVQSRSSSGSRISSAKSAPSPAPPSANRGTQINQINTELVWELERKGEGWGEEIFPSLKQKRRVIEPLASRKRPSNMQAYVEDYLVEVVGFTEDEAVATFSAAAAWRITARGRALVDRKRMKLIAENAQNAIEVFRRCGLSQEEVRQVIRAAPQVLAVSPTQSRWNFSLLEYAARQLSESGGTLGRVRMRERTGRPPLRDESGQVKETYYARTKGLVKRAPETLREWVLETRLNRTSGSLAQEQLYLLDIVGFDALEPETKVLQANTVWESWFDELVEYQCITGNCDPSYSEREKGGLGRWVAKQRSLFKNGKLSKKREFRLRTLGLKLDEDEAESTVSVVNINFQGGLTAFDESASDMAMFLAERGQYAEPPLGSPLAVWLMKTREMAEKGELTERQLDKLAIIGVDLTPISAAWLKNLSEMSDYVSRKRVVNLQKANSIKAWIEDQKEAYRKGKLTEAQIKRLEALDPIVFLDFSTKSSSSINAR</sequence>
<accession>K8EYX5</accession>
<feature type="domain" description="Helicase-associated" evidence="2">
    <location>
        <begin position="490"/>
        <end position="545"/>
    </location>
</feature>
<dbReference type="eggNOG" id="ENOG502SUB6">
    <property type="taxonomic scope" value="Eukaryota"/>
</dbReference>
<feature type="domain" description="Helicase-associated" evidence="2">
    <location>
        <begin position="343"/>
        <end position="402"/>
    </location>
</feature>
<dbReference type="Proteomes" id="UP000198341">
    <property type="component" value="Chromosome 1"/>
</dbReference>
<evidence type="ECO:0000256" key="1">
    <source>
        <dbReference type="SAM" id="MobiDB-lite"/>
    </source>
</evidence>